<keyword evidence="12" id="KW-0902">Two-component regulatory system</keyword>
<evidence type="ECO:0000256" key="4">
    <source>
        <dbReference type="ARBA" id="ARBA00022475"/>
    </source>
</evidence>
<evidence type="ECO:0000256" key="10">
    <source>
        <dbReference type="ARBA" id="ARBA00022840"/>
    </source>
</evidence>
<feature type="transmembrane region" description="Helical" evidence="14">
    <location>
        <begin position="143"/>
        <end position="164"/>
    </location>
</feature>
<dbReference type="InterPro" id="IPR036890">
    <property type="entry name" value="HATPase_C_sf"/>
</dbReference>
<dbReference type="SMART" id="SM00304">
    <property type="entry name" value="HAMP"/>
    <property type="match status" value="1"/>
</dbReference>
<dbReference type="InterPro" id="IPR036097">
    <property type="entry name" value="HisK_dim/P_sf"/>
</dbReference>
<keyword evidence="13 14" id="KW-0472">Membrane</keyword>
<comment type="caution">
    <text evidence="17">The sequence shown here is derived from an EMBL/GenBank/DDBJ whole genome shotgun (WGS) entry which is preliminary data.</text>
</comment>
<comment type="catalytic activity">
    <reaction evidence="1">
        <text>ATP + protein L-histidine = ADP + protein N-phospho-L-histidine.</text>
        <dbReference type="EC" id="2.7.13.3"/>
    </reaction>
</comment>
<dbReference type="Gene3D" id="3.30.565.10">
    <property type="entry name" value="Histidine kinase-like ATPase, C-terminal domain"/>
    <property type="match status" value="1"/>
</dbReference>
<dbReference type="Pfam" id="PF00672">
    <property type="entry name" value="HAMP"/>
    <property type="match status" value="1"/>
</dbReference>
<reference evidence="17 18" key="1">
    <citation type="submission" date="2021-01" db="EMBL/GenBank/DDBJ databases">
        <title>Genome public.</title>
        <authorList>
            <person name="Liu C."/>
            <person name="Sun Q."/>
        </authorList>
    </citation>
    <scope>NUCLEOTIDE SEQUENCE [LARGE SCALE GENOMIC DNA]</scope>
    <source>
        <strain evidence="17 18">YIM B02515</strain>
    </source>
</reference>
<dbReference type="EC" id="2.7.13.3" evidence="3"/>
<sequence length="439" mass="50525">MKSIYQKITAILLISFIIQIILIGAFYRQVVVKRIIAEINQQENKRQVILQEAIDAVQKYPVKPERAEKTLNTYSKKYNVSFEVKNTEGELIFSTSSSVKQDNIIMEQGYVKASGKLSYIVYGYFPAKINNIDGSLGQKRVRIVITVVIFTFGALTLYLVYRILANPLKKLSKAINNMNYGNTIIKIPYYSEDEFGLLCRNFEDMGIRLKNSEDSQQELVQAISHDIKTPLTSIIGYSKRLVENKVEEAKKNEYYNTIFRKANDLKNIVEELEDYGNINQDSKYNKVKTGFREYIKYIQEEIKQEIEHDVSTLTYINDIDNDITVNIDKVKVKRVFWNIVQNSLKYCDYKCNIDISCKLTNNKVLVQISDNGVGVPEEQINRIFDRFYRIDSSRSREKGGIGLGLAICKDIINKHEGEIGAFNKEEGGLCIWFTIPICS</sequence>
<accession>A0ABS1TJ53</accession>
<dbReference type="Pfam" id="PF00512">
    <property type="entry name" value="HisKA"/>
    <property type="match status" value="1"/>
</dbReference>
<gene>
    <name evidence="17" type="ORF">JK636_21915</name>
</gene>
<evidence type="ECO:0000313" key="17">
    <source>
        <dbReference type="EMBL" id="MBL4938374.1"/>
    </source>
</evidence>
<keyword evidence="8" id="KW-0547">Nucleotide-binding</keyword>
<dbReference type="CDD" id="cd00082">
    <property type="entry name" value="HisKA"/>
    <property type="match status" value="1"/>
</dbReference>
<protein>
    <recommendedName>
        <fullName evidence="3">histidine kinase</fullName>
        <ecNumber evidence="3">2.7.13.3</ecNumber>
    </recommendedName>
</protein>
<evidence type="ECO:0000256" key="11">
    <source>
        <dbReference type="ARBA" id="ARBA00022989"/>
    </source>
</evidence>
<feature type="transmembrane region" description="Helical" evidence="14">
    <location>
        <begin position="6"/>
        <end position="27"/>
    </location>
</feature>
<keyword evidence="7 14" id="KW-0812">Transmembrane</keyword>
<dbReference type="EMBL" id="JAESWC010000018">
    <property type="protein sequence ID" value="MBL4938374.1"/>
    <property type="molecule type" value="Genomic_DNA"/>
</dbReference>
<feature type="domain" description="Histidine kinase" evidence="15">
    <location>
        <begin position="222"/>
        <end position="439"/>
    </location>
</feature>
<keyword evidence="11 14" id="KW-1133">Transmembrane helix</keyword>
<evidence type="ECO:0000259" key="15">
    <source>
        <dbReference type="PROSITE" id="PS50109"/>
    </source>
</evidence>
<dbReference type="CDD" id="cd00075">
    <property type="entry name" value="HATPase"/>
    <property type="match status" value="1"/>
</dbReference>
<evidence type="ECO:0000256" key="13">
    <source>
        <dbReference type="ARBA" id="ARBA00023136"/>
    </source>
</evidence>
<evidence type="ECO:0000256" key="2">
    <source>
        <dbReference type="ARBA" id="ARBA00004651"/>
    </source>
</evidence>
<evidence type="ECO:0000256" key="8">
    <source>
        <dbReference type="ARBA" id="ARBA00022741"/>
    </source>
</evidence>
<keyword evidence="18" id="KW-1185">Reference proteome</keyword>
<dbReference type="SUPFAM" id="SSF47384">
    <property type="entry name" value="Homodimeric domain of signal transducing histidine kinase"/>
    <property type="match status" value="1"/>
</dbReference>
<evidence type="ECO:0000256" key="14">
    <source>
        <dbReference type="SAM" id="Phobius"/>
    </source>
</evidence>
<evidence type="ECO:0000256" key="12">
    <source>
        <dbReference type="ARBA" id="ARBA00023012"/>
    </source>
</evidence>
<keyword evidence="6" id="KW-0808">Transferase</keyword>
<dbReference type="InterPro" id="IPR003594">
    <property type="entry name" value="HATPase_dom"/>
</dbReference>
<evidence type="ECO:0000256" key="5">
    <source>
        <dbReference type="ARBA" id="ARBA00022553"/>
    </source>
</evidence>
<keyword evidence="9 17" id="KW-0418">Kinase</keyword>
<dbReference type="Gene3D" id="6.10.340.10">
    <property type="match status" value="1"/>
</dbReference>
<dbReference type="InterPro" id="IPR004358">
    <property type="entry name" value="Sig_transdc_His_kin-like_C"/>
</dbReference>
<proteinExistence type="predicted"/>
<evidence type="ECO:0000256" key="1">
    <source>
        <dbReference type="ARBA" id="ARBA00000085"/>
    </source>
</evidence>
<feature type="domain" description="HAMP" evidence="16">
    <location>
        <begin position="162"/>
        <end position="214"/>
    </location>
</feature>
<dbReference type="SUPFAM" id="SSF55874">
    <property type="entry name" value="ATPase domain of HSP90 chaperone/DNA topoisomerase II/histidine kinase"/>
    <property type="match status" value="1"/>
</dbReference>
<dbReference type="InterPro" id="IPR050398">
    <property type="entry name" value="HssS/ArlS-like"/>
</dbReference>
<keyword evidence="4" id="KW-1003">Cell membrane</keyword>
<evidence type="ECO:0000256" key="7">
    <source>
        <dbReference type="ARBA" id="ARBA00022692"/>
    </source>
</evidence>
<organism evidence="17 18">
    <name type="scientific">Clostridium rhizosphaerae</name>
    <dbReference type="NCBI Taxonomy" id="2803861"/>
    <lineage>
        <taxon>Bacteria</taxon>
        <taxon>Bacillati</taxon>
        <taxon>Bacillota</taxon>
        <taxon>Clostridia</taxon>
        <taxon>Eubacteriales</taxon>
        <taxon>Clostridiaceae</taxon>
        <taxon>Clostridium</taxon>
    </lineage>
</organism>
<dbReference type="SMART" id="SM00388">
    <property type="entry name" value="HisKA"/>
    <property type="match status" value="1"/>
</dbReference>
<dbReference type="SUPFAM" id="SSF158472">
    <property type="entry name" value="HAMP domain-like"/>
    <property type="match status" value="1"/>
</dbReference>
<dbReference type="PANTHER" id="PTHR45528:SF1">
    <property type="entry name" value="SENSOR HISTIDINE KINASE CPXA"/>
    <property type="match status" value="1"/>
</dbReference>
<dbReference type="InterPro" id="IPR003661">
    <property type="entry name" value="HisK_dim/P_dom"/>
</dbReference>
<dbReference type="PROSITE" id="PS50885">
    <property type="entry name" value="HAMP"/>
    <property type="match status" value="1"/>
</dbReference>
<dbReference type="PANTHER" id="PTHR45528">
    <property type="entry name" value="SENSOR HISTIDINE KINASE CPXA"/>
    <property type="match status" value="1"/>
</dbReference>
<dbReference type="InterPro" id="IPR003660">
    <property type="entry name" value="HAMP_dom"/>
</dbReference>
<keyword evidence="5" id="KW-0597">Phosphoprotein</keyword>
<dbReference type="PRINTS" id="PR00344">
    <property type="entry name" value="BCTRLSENSOR"/>
</dbReference>
<dbReference type="PROSITE" id="PS50109">
    <property type="entry name" value="HIS_KIN"/>
    <property type="match status" value="1"/>
</dbReference>
<name>A0ABS1TJ53_9CLOT</name>
<dbReference type="CDD" id="cd06225">
    <property type="entry name" value="HAMP"/>
    <property type="match status" value="1"/>
</dbReference>
<evidence type="ECO:0000256" key="3">
    <source>
        <dbReference type="ARBA" id="ARBA00012438"/>
    </source>
</evidence>
<evidence type="ECO:0000256" key="9">
    <source>
        <dbReference type="ARBA" id="ARBA00022777"/>
    </source>
</evidence>
<dbReference type="Gene3D" id="1.10.287.130">
    <property type="match status" value="1"/>
</dbReference>
<evidence type="ECO:0000259" key="16">
    <source>
        <dbReference type="PROSITE" id="PS50885"/>
    </source>
</evidence>
<dbReference type="RefSeq" id="WP_202751096.1">
    <property type="nucleotide sequence ID" value="NZ_JAESWC010000018.1"/>
</dbReference>
<evidence type="ECO:0000256" key="6">
    <source>
        <dbReference type="ARBA" id="ARBA00022679"/>
    </source>
</evidence>
<dbReference type="Proteomes" id="UP000632377">
    <property type="component" value="Unassembled WGS sequence"/>
</dbReference>
<evidence type="ECO:0000313" key="18">
    <source>
        <dbReference type="Proteomes" id="UP000632377"/>
    </source>
</evidence>
<dbReference type="InterPro" id="IPR005467">
    <property type="entry name" value="His_kinase_dom"/>
</dbReference>
<dbReference type="SMART" id="SM00387">
    <property type="entry name" value="HATPase_c"/>
    <property type="match status" value="1"/>
</dbReference>
<keyword evidence="10" id="KW-0067">ATP-binding</keyword>
<dbReference type="Pfam" id="PF02518">
    <property type="entry name" value="HATPase_c"/>
    <property type="match status" value="1"/>
</dbReference>
<dbReference type="GO" id="GO:0016301">
    <property type="term" value="F:kinase activity"/>
    <property type="evidence" value="ECO:0007669"/>
    <property type="project" value="UniProtKB-KW"/>
</dbReference>
<comment type="subcellular location">
    <subcellularLocation>
        <location evidence="2">Cell membrane</location>
        <topology evidence="2">Multi-pass membrane protein</topology>
    </subcellularLocation>
</comment>